<dbReference type="AlphaFoldDB" id="A0A223P131"/>
<dbReference type="OrthoDB" id="791192at2"/>
<accession>A0A223P131</accession>
<protein>
    <submittedName>
        <fullName evidence="2">Uncharacterized protein</fullName>
    </submittedName>
</protein>
<gene>
    <name evidence="2" type="ORF">MuYL_3958</name>
</gene>
<dbReference type="KEGG" id="muc:MuYL_3958"/>
<dbReference type="Proteomes" id="UP000215002">
    <property type="component" value="Chromosome"/>
</dbReference>
<dbReference type="RefSeq" id="WP_094571955.1">
    <property type="nucleotide sequence ID" value="NZ_CP022743.1"/>
</dbReference>
<evidence type="ECO:0000256" key="1">
    <source>
        <dbReference type="SAM" id="SignalP"/>
    </source>
</evidence>
<organism evidence="2 3">
    <name type="scientific">Mucilaginibacter xinganensis</name>
    <dbReference type="NCBI Taxonomy" id="1234841"/>
    <lineage>
        <taxon>Bacteria</taxon>
        <taxon>Pseudomonadati</taxon>
        <taxon>Bacteroidota</taxon>
        <taxon>Sphingobacteriia</taxon>
        <taxon>Sphingobacteriales</taxon>
        <taxon>Sphingobacteriaceae</taxon>
        <taxon>Mucilaginibacter</taxon>
    </lineage>
</organism>
<proteinExistence type="predicted"/>
<sequence length="182" mass="20070">MKPVFSQLKRITLMAALLMVAAFGTQAQKGTKLIGNKPRSGSARSSFDLAKGNQIGIKMNAGSKPVQLLKFNFDMDNVSNDSLQFKVNIYEFNNVAPGKNLATTPIYGAVPKGKNRVTVDLEPYNITAKNDILVAVEWLQTYHGDNHFAIGLFNGGTYHFENGEWKKMSVAGVDFNVLVRKK</sequence>
<dbReference type="EMBL" id="CP022743">
    <property type="protein sequence ID" value="ASU35843.1"/>
    <property type="molecule type" value="Genomic_DNA"/>
</dbReference>
<feature type="chain" id="PRO_5011990815" evidence="1">
    <location>
        <begin position="28"/>
        <end position="182"/>
    </location>
</feature>
<keyword evidence="1" id="KW-0732">Signal</keyword>
<feature type="signal peptide" evidence="1">
    <location>
        <begin position="1"/>
        <end position="27"/>
    </location>
</feature>
<evidence type="ECO:0000313" key="2">
    <source>
        <dbReference type="EMBL" id="ASU35843.1"/>
    </source>
</evidence>
<keyword evidence="3" id="KW-1185">Reference proteome</keyword>
<evidence type="ECO:0000313" key="3">
    <source>
        <dbReference type="Proteomes" id="UP000215002"/>
    </source>
</evidence>
<name>A0A223P131_9SPHI</name>
<reference evidence="2 3" key="1">
    <citation type="submission" date="2017-08" db="EMBL/GenBank/DDBJ databases">
        <title>Complete genome sequence of Mucilaginibacter sp. strain BJC16-A31.</title>
        <authorList>
            <consortium name="Henan University of Science and Technology"/>
            <person name="You X."/>
        </authorList>
    </citation>
    <scope>NUCLEOTIDE SEQUENCE [LARGE SCALE GENOMIC DNA]</scope>
    <source>
        <strain evidence="2 3">BJC16-A31</strain>
    </source>
</reference>